<keyword evidence="5" id="KW-0472">Membrane</keyword>
<dbReference type="PRINTS" id="PR00344">
    <property type="entry name" value="BCTRLSENSOR"/>
</dbReference>
<organism evidence="7 8">
    <name type="scientific">Noviluteimonas gilva</name>
    <dbReference type="NCBI Taxonomy" id="2682097"/>
    <lineage>
        <taxon>Bacteria</taxon>
        <taxon>Pseudomonadati</taxon>
        <taxon>Pseudomonadota</taxon>
        <taxon>Gammaproteobacteria</taxon>
        <taxon>Lysobacterales</taxon>
        <taxon>Lysobacteraceae</taxon>
        <taxon>Noviluteimonas</taxon>
    </lineage>
</organism>
<keyword evidence="5" id="KW-1133">Transmembrane helix</keyword>
<dbReference type="InterPro" id="IPR036890">
    <property type="entry name" value="HATPase_C_sf"/>
</dbReference>
<accession>A0A7C9LH60</accession>
<evidence type="ECO:0000256" key="4">
    <source>
        <dbReference type="SAM" id="Coils"/>
    </source>
</evidence>
<evidence type="ECO:0000256" key="2">
    <source>
        <dbReference type="ARBA" id="ARBA00012438"/>
    </source>
</evidence>
<dbReference type="PROSITE" id="PS50109">
    <property type="entry name" value="HIS_KIN"/>
    <property type="match status" value="1"/>
</dbReference>
<gene>
    <name evidence="7" type="ORF">GN331_01405</name>
</gene>
<feature type="domain" description="Histidine kinase" evidence="6">
    <location>
        <begin position="233"/>
        <end position="448"/>
    </location>
</feature>
<dbReference type="PANTHER" id="PTHR43065:SF42">
    <property type="entry name" value="TWO-COMPONENT SENSOR PPRA"/>
    <property type="match status" value="1"/>
</dbReference>
<dbReference type="Gene3D" id="1.10.287.130">
    <property type="match status" value="1"/>
</dbReference>
<dbReference type="CDD" id="cd00082">
    <property type="entry name" value="HisKA"/>
    <property type="match status" value="1"/>
</dbReference>
<keyword evidence="5" id="KW-0812">Transmembrane</keyword>
<feature type="transmembrane region" description="Helical" evidence="5">
    <location>
        <begin position="162"/>
        <end position="183"/>
    </location>
</feature>
<dbReference type="AlphaFoldDB" id="A0A7C9LH60"/>
<feature type="transmembrane region" description="Helical" evidence="5">
    <location>
        <begin position="27"/>
        <end position="45"/>
    </location>
</feature>
<evidence type="ECO:0000259" key="6">
    <source>
        <dbReference type="PROSITE" id="PS50109"/>
    </source>
</evidence>
<evidence type="ECO:0000313" key="7">
    <source>
        <dbReference type="EMBL" id="MUV12859.1"/>
    </source>
</evidence>
<keyword evidence="7" id="KW-0418">Kinase</keyword>
<name>A0A7C9LH60_9GAMM</name>
<evidence type="ECO:0000313" key="8">
    <source>
        <dbReference type="Proteomes" id="UP000479692"/>
    </source>
</evidence>
<feature type="transmembrane region" description="Helical" evidence="5">
    <location>
        <begin position="132"/>
        <end position="150"/>
    </location>
</feature>
<dbReference type="SUPFAM" id="SSF55874">
    <property type="entry name" value="ATPase domain of HSP90 chaperone/DNA topoisomerase II/histidine kinase"/>
    <property type="match status" value="1"/>
</dbReference>
<comment type="catalytic activity">
    <reaction evidence="1">
        <text>ATP + protein L-histidine = ADP + protein N-phospho-L-histidine.</text>
        <dbReference type="EC" id="2.7.13.3"/>
    </reaction>
</comment>
<keyword evidence="7" id="KW-0808">Transferase</keyword>
<dbReference type="RefSeq" id="WP_156639630.1">
    <property type="nucleotide sequence ID" value="NZ_WOXT01000001.1"/>
</dbReference>
<dbReference type="EMBL" id="WOXT01000001">
    <property type="protein sequence ID" value="MUV12859.1"/>
    <property type="molecule type" value="Genomic_DNA"/>
</dbReference>
<dbReference type="EC" id="2.7.13.3" evidence="2"/>
<evidence type="ECO:0000256" key="5">
    <source>
        <dbReference type="SAM" id="Phobius"/>
    </source>
</evidence>
<dbReference type="Gene3D" id="3.30.565.10">
    <property type="entry name" value="Histidine kinase-like ATPase, C-terminal domain"/>
    <property type="match status" value="1"/>
</dbReference>
<dbReference type="SMART" id="SM00387">
    <property type="entry name" value="HATPase_c"/>
    <property type="match status" value="1"/>
</dbReference>
<feature type="coiled-coil region" evidence="4">
    <location>
        <begin position="187"/>
        <end position="224"/>
    </location>
</feature>
<sequence>MNPFQTFGQWLRSAPIDDPIDRRNAPVMQLLLLFYGLLLPVNWAWRLASGGEINEMRMVIFAIDMLVALLALVSIVMIRRGRFRPAIVLFLAMQLISLEITFATAGVLSQVIDPAPTILTLVISGLVLGRRALWIAFGLLMLVFATGFAAEVQQAKAEGVPVIAALVNVPAVLISYGIITIILDRSIQALRESLAESNARGLDLQREMAQRERAQAQLLHAQKLEATGRLASGIAHDFNNILQVILGFSVQRDKILDTADAQSRSAAVDKAMSGIEAAALRGSDLVRKLLDFSRHDHARVRTFDAAQAIAGMQPMLRQLFPREVELALPDAASPVLVQMDRGEFELMILNVAANARDAMPDGGRFSIRLSPHPEGGVAIELSDTGHGMDDTVRERIFEPFFSMKSDTGGTGLGLSVIHDMILASGGTIDVTSAPGEGSTFHVRVPVPTTP</sequence>
<keyword evidence="3" id="KW-0597">Phosphoprotein</keyword>
<reference evidence="7 8" key="1">
    <citation type="submission" date="2019-12" db="EMBL/GenBank/DDBJ databases">
        <authorList>
            <person name="Xu J."/>
        </authorList>
    </citation>
    <scope>NUCLEOTIDE SEQUENCE [LARGE SCALE GENOMIC DNA]</scope>
    <source>
        <strain evidence="7 8">HX-5-24</strain>
    </source>
</reference>
<dbReference type="PANTHER" id="PTHR43065">
    <property type="entry name" value="SENSOR HISTIDINE KINASE"/>
    <property type="match status" value="1"/>
</dbReference>
<evidence type="ECO:0000256" key="1">
    <source>
        <dbReference type="ARBA" id="ARBA00000085"/>
    </source>
</evidence>
<dbReference type="InterPro" id="IPR005467">
    <property type="entry name" value="His_kinase_dom"/>
</dbReference>
<dbReference type="Proteomes" id="UP000479692">
    <property type="component" value="Unassembled WGS sequence"/>
</dbReference>
<feature type="transmembrane region" description="Helical" evidence="5">
    <location>
        <begin position="57"/>
        <end position="78"/>
    </location>
</feature>
<dbReference type="InterPro" id="IPR036097">
    <property type="entry name" value="HisK_dim/P_sf"/>
</dbReference>
<dbReference type="SUPFAM" id="SSF47384">
    <property type="entry name" value="Homodimeric domain of signal transducing histidine kinase"/>
    <property type="match status" value="1"/>
</dbReference>
<dbReference type="InterPro" id="IPR003661">
    <property type="entry name" value="HisK_dim/P_dom"/>
</dbReference>
<evidence type="ECO:0000256" key="3">
    <source>
        <dbReference type="ARBA" id="ARBA00022553"/>
    </source>
</evidence>
<dbReference type="InterPro" id="IPR003594">
    <property type="entry name" value="HATPase_dom"/>
</dbReference>
<keyword evidence="8" id="KW-1185">Reference proteome</keyword>
<keyword evidence="4" id="KW-0175">Coiled coil</keyword>
<protein>
    <recommendedName>
        <fullName evidence="2">histidine kinase</fullName>
        <ecNumber evidence="2">2.7.13.3</ecNumber>
    </recommendedName>
</protein>
<comment type="caution">
    <text evidence="7">The sequence shown here is derived from an EMBL/GenBank/DDBJ whole genome shotgun (WGS) entry which is preliminary data.</text>
</comment>
<feature type="transmembrane region" description="Helical" evidence="5">
    <location>
        <begin position="87"/>
        <end position="112"/>
    </location>
</feature>
<proteinExistence type="predicted"/>
<dbReference type="Pfam" id="PF02518">
    <property type="entry name" value="HATPase_c"/>
    <property type="match status" value="1"/>
</dbReference>
<dbReference type="InterPro" id="IPR004358">
    <property type="entry name" value="Sig_transdc_His_kin-like_C"/>
</dbReference>
<dbReference type="GO" id="GO:0000155">
    <property type="term" value="F:phosphorelay sensor kinase activity"/>
    <property type="evidence" value="ECO:0007669"/>
    <property type="project" value="InterPro"/>
</dbReference>